<dbReference type="InterPro" id="IPR028202">
    <property type="entry name" value="Reductase_C"/>
</dbReference>
<dbReference type="InterPro" id="IPR016156">
    <property type="entry name" value="FAD/NAD-linked_Rdtase_dimer_sf"/>
</dbReference>
<dbReference type="OrthoDB" id="4475657at2"/>
<name>A0A543ASD5_9ACTN</name>
<evidence type="ECO:0000259" key="6">
    <source>
        <dbReference type="Pfam" id="PF14759"/>
    </source>
</evidence>
<comment type="cofactor">
    <cofactor evidence="1">
        <name>FAD</name>
        <dbReference type="ChEBI" id="CHEBI:57692"/>
    </cofactor>
</comment>
<evidence type="ECO:0000313" key="8">
    <source>
        <dbReference type="Proteomes" id="UP000317043"/>
    </source>
</evidence>
<keyword evidence="2" id="KW-0285">Flavoprotein</keyword>
<dbReference type="Gene3D" id="3.30.390.30">
    <property type="match status" value="1"/>
</dbReference>
<keyword evidence="4" id="KW-0560">Oxidoreductase</keyword>
<keyword evidence="8" id="KW-1185">Reference proteome</keyword>
<dbReference type="AlphaFoldDB" id="A0A543ASD5"/>
<sequence length="414" mass="45363">MTESTFIIVGAGQAGTMAAQTLREEGFSGRVLLYGQESQFPYERPPLSKGYLLGDEERDSVFLHEPSWYDEQRISVRLDQRVNAIHRDDHEVELSDGDRIGYDRLLLATGAAPRKLNLPGADLPGVHYLRELGDSERLAEALRATARRQGRVVVIGAGWIGLETTAAARRLGCEVTVIDPMDLPLRATLGSRMGEYFTNAHRLHDVDFRLGQEAAAIEGDDRVEAVVTAEGDRIPADTVIIGVGVAPRVELADAAGLPIDNGVLVDGAFRTIDSDIFAAGDIANVHYERYGRHIRVEHQISADNEAAAAARAMLGQDVRYDELPFFFTDQYDIGMEYTGWVAPGEQDAVITRGDVPGDAFYAFWLNDNVVMAGMHVNQWDVGIDPVAELIRGGRRVDPERLADPDVPIAEAVAD</sequence>
<evidence type="ECO:0000313" key="7">
    <source>
        <dbReference type="EMBL" id="TQL75493.1"/>
    </source>
</evidence>
<gene>
    <name evidence="7" type="ORF">FB566_0999</name>
</gene>
<dbReference type="SUPFAM" id="SSF51905">
    <property type="entry name" value="FAD/NAD(P)-binding domain"/>
    <property type="match status" value="2"/>
</dbReference>
<protein>
    <submittedName>
        <fullName evidence="7">3-phenylpropionate/trans-cinnamate dioxygenase ferredoxin reductase subunit</fullName>
    </submittedName>
</protein>
<evidence type="ECO:0000256" key="4">
    <source>
        <dbReference type="ARBA" id="ARBA00023002"/>
    </source>
</evidence>
<keyword evidence="3" id="KW-0274">FAD</keyword>
<dbReference type="GO" id="GO:0005737">
    <property type="term" value="C:cytoplasm"/>
    <property type="evidence" value="ECO:0007669"/>
    <property type="project" value="TreeGrafter"/>
</dbReference>
<comment type="caution">
    <text evidence="7">The sequence shown here is derived from an EMBL/GenBank/DDBJ whole genome shotgun (WGS) entry which is preliminary data.</text>
</comment>
<dbReference type="PRINTS" id="PR00368">
    <property type="entry name" value="FADPNR"/>
</dbReference>
<dbReference type="Proteomes" id="UP000317043">
    <property type="component" value="Unassembled WGS sequence"/>
</dbReference>
<keyword evidence="7" id="KW-0223">Dioxygenase</keyword>
<dbReference type="InParanoid" id="A0A543ASD5"/>
<dbReference type="GO" id="GO:0051213">
    <property type="term" value="F:dioxygenase activity"/>
    <property type="evidence" value="ECO:0007669"/>
    <property type="project" value="UniProtKB-KW"/>
</dbReference>
<evidence type="ECO:0000256" key="3">
    <source>
        <dbReference type="ARBA" id="ARBA00022827"/>
    </source>
</evidence>
<dbReference type="PANTHER" id="PTHR43557:SF2">
    <property type="entry name" value="RIESKE DOMAIN-CONTAINING PROTEIN-RELATED"/>
    <property type="match status" value="1"/>
</dbReference>
<dbReference type="RefSeq" id="WP_142035440.1">
    <property type="nucleotide sequence ID" value="NZ_JBHTGS010000001.1"/>
</dbReference>
<dbReference type="GO" id="GO:0016651">
    <property type="term" value="F:oxidoreductase activity, acting on NAD(P)H"/>
    <property type="evidence" value="ECO:0007669"/>
    <property type="project" value="TreeGrafter"/>
</dbReference>
<dbReference type="EMBL" id="VFOW01000001">
    <property type="protein sequence ID" value="TQL75493.1"/>
    <property type="molecule type" value="Genomic_DNA"/>
</dbReference>
<dbReference type="PANTHER" id="PTHR43557">
    <property type="entry name" value="APOPTOSIS-INDUCING FACTOR 1"/>
    <property type="match status" value="1"/>
</dbReference>
<evidence type="ECO:0000259" key="5">
    <source>
        <dbReference type="Pfam" id="PF07992"/>
    </source>
</evidence>
<evidence type="ECO:0000256" key="1">
    <source>
        <dbReference type="ARBA" id="ARBA00001974"/>
    </source>
</evidence>
<dbReference type="InterPro" id="IPR050446">
    <property type="entry name" value="FAD-oxidoreductase/Apoptosis"/>
</dbReference>
<feature type="domain" description="Reductase C-terminal" evidence="6">
    <location>
        <begin position="325"/>
        <end position="411"/>
    </location>
</feature>
<dbReference type="Gene3D" id="3.50.50.60">
    <property type="entry name" value="FAD/NAD(P)-binding domain"/>
    <property type="match status" value="2"/>
</dbReference>
<dbReference type="SUPFAM" id="SSF55424">
    <property type="entry name" value="FAD/NAD-linked reductases, dimerisation (C-terminal) domain"/>
    <property type="match status" value="1"/>
</dbReference>
<dbReference type="InterPro" id="IPR023753">
    <property type="entry name" value="FAD/NAD-binding_dom"/>
</dbReference>
<evidence type="ECO:0000256" key="2">
    <source>
        <dbReference type="ARBA" id="ARBA00022630"/>
    </source>
</evidence>
<accession>A0A543ASD5</accession>
<proteinExistence type="predicted"/>
<dbReference type="FunCoup" id="A0A543ASD5">
    <property type="interactions" value="211"/>
</dbReference>
<dbReference type="Pfam" id="PF14759">
    <property type="entry name" value="Reductase_C"/>
    <property type="match status" value="1"/>
</dbReference>
<organism evidence="7 8">
    <name type="scientific">Stackebrandtia endophytica</name>
    <dbReference type="NCBI Taxonomy" id="1496996"/>
    <lineage>
        <taxon>Bacteria</taxon>
        <taxon>Bacillati</taxon>
        <taxon>Actinomycetota</taxon>
        <taxon>Actinomycetes</taxon>
        <taxon>Glycomycetales</taxon>
        <taxon>Glycomycetaceae</taxon>
        <taxon>Stackebrandtia</taxon>
    </lineage>
</organism>
<dbReference type="Pfam" id="PF07992">
    <property type="entry name" value="Pyr_redox_2"/>
    <property type="match status" value="1"/>
</dbReference>
<reference evidence="7 8" key="1">
    <citation type="submission" date="2019-06" db="EMBL/GenBank/DDBJ databases">
        <title>Sequencing the genomes of 1000 actinobacteria strains.</title>
        <authorList>
            <person name="Klenk H.-P."/>
        </authorList>
    </citation>
    <scope>NUCLEOTIDE SEQUENCE [LARGE SCALE GENOMIC DNA]</scope>
    <source>
        <strain evidence="7 8">DSM 45928</strain>
    </source>
</reference>
<dbReference type="PRINTS" id="PR00411">
    <property type="entry name" value="PNDRDTASEI"/>
</dbReference>
<dbReference type="InterPro" id="IPR036188">
    <property type="entry name" value="FAD/NAD-bd_sf"/>
</dbReference>
<feature type="domain" description="FAD/NAD(P)-binding" evidence="5">
    <location>
        <begin position="6"/>
        <end position="287"/>
    </location>
</feature>